<evidence type="ECO:0000256" key="2">
    <source>
        <dbReference type="ARBA" id="ARBA00022692"/>
    </source>
</evidence>
<dbReference type="SMART" id="SM00382">
    <property type="entry name" value="AAA"/>
    <property type="match status" value="1"/>
</dbReference>
<dbReference type="InterPro" id="IPR027417">
    <property type="entry name" value="P-loop_NTPase"/>
</dbReference>
<dbReference type="Gene3D" id="1.20.1560.10">
    <property type="entry name" value="ABC transporter type 1, transmembrane domain"/>
    <property type="match status" value="1"/>
</dbReference>
<feature type="transmembrane region" description="Helical" evidence="8">
    <location>
        <begin position="62"/>
        <end position="82"/>
    </location>
</feature>
<evidence type="ECO:0000256" key="4">
    <source>
        <dbReference type="ARBA" id="ARBA00022840"/>
    </source>
</evidence>
<dbReference type="OrthoDB" id="2236193at2759"/>
<sequence length="856" mass="97636">MLHFIISTSFVVDCLMVSIGAVANQTEFSLSLICYNGLSYLAWSVHLTLLVRDMSNMHWIQYVFWTTSVLVETFVGVSWIINFLKYEPDMTLDFYGYAQCILFSIRYLSELALFFLSFVRFVNPGPVEDSETTSLLSTSQSVYTENGRTAIKTVHVKKTRKRTGISAVTRFSLVLWPHDDLKLQFFAFLSILLMISGLAVNIWLPYKIGQLADDDMKEDQFAWISITIYVGLCYLQGEIGLFHCLQRLFWAPVDAYARRQASEYIHTLSRHDVQGSAKAAVDMLNQIIFQIIPLIANVILASVFSALVFSPIFGAILLLTVIPYMFATALLTQRYDRTTLESLVKIRIAQNTILTTGSLVGSLLFAYKVSLGELTSGGYVTYNMLLMQLCIPLHRFGKSYDTVHHCLSRLIRITESLETSEFIQYIDHESIVFDHVSYVNDAHEVILQDVSFILLQGHSLAIVGLSGSGKTTLLNLILGTIQPTSGVIRRGNETLGVVFQKTHFIQSSVRDNITYDQEASSTQIKQAARKVNLDNKIESMHLGYYTPIDSLSHENKQRVAIARAILTNPSLLLLDEPGLKGDFLCQISNTSLVLCQSLKNTGGARRILRIENGIIEDSNPMFPIRKISESDILESIEFDKDFAVQKPKAQKKLPQEIEIEHDQEDHIEHHVLTPTEENEIEHDEDIYTTALIEKHGEKIEEMNKRLEEHVEIEHEDDTHSIHHVTASTEEIEIEHDEDTHSLDHIATKTEEIEIEHDEDTHSIHHIRALAEEIEIEHDEDTHSVHHVRALAEEIEIEHEETNLRLQEHLEIEHDEDTHTVHHVRALAEEIEIEHDEDIHVFHHLITTTEEIEIEHD</sequence>
<gene>
    <name evidence="10" type="ORF">CU098_010926</name>
</gene>
<dbReference type="SUPFAM" id="SSF52540">
    <property type="entry name" value="P-loop containing nucleoside triphosphate hydrolases"/>
    <property type="match status" value="1"/>
</dbReference>
<evidence type="ECO:0000313" key="11">
    <source>
        <dbReference type="Proteomes" id="UP000253551"/>
    </source>
</evidence>
<evidence type="ECO:0000256" key="5">
    <source>
        <dbReference type="ARBA" id="ARBA00022989"/>
    </source>
</evidence>
<evidence type="ECO:0000256" key="7">
    <source>
        <dbReference type="ARBA" id="ARBA00024363"/>
    </source>
</evidence>
<dbReference type="InterPro" id="IPR003593">
    <property type="entry name" value="AAA+_ATPase"/>
</dbReference>
<feature type="transmembrane region" description="Helical" evidence="8">
    <location>
        <begin position="287"/>
        <end position="306"/>
    </location>
</feature>
<dbReference type="InterPro" id="IPR003439">
    <property type="entry name" value="ABC_transporter-like_ATP-bd"/>
</dbReference>
<dbReference type="PANTHER" id="PTHR24221">
    <property type="entry name" value="ATP-BINDING CASSETTE SUB-FAMILY B"/>
    <property type="match status" value="1"/>
</dbReference>
<feature type="transmembrane region" description="Helical" evidence="8">
    <location>
        <begin position="312"/>
        <end position="331"/>
    </location>
</feature>
<keyword evidence="2 8" id="KW-0812">Transmembrane</keyword>
<comment type="subcellular location">
    <subcellularLocation>
        <location evidence="1">Membrane</location>
        <topology evidence="1">Multi-pass membrane protein</topology>
    </subcellularLocation>
</comment>
<dbReference type="EMBL" id="PJQM01000621">
    <property type="protein sequence ID" value="RCI04643.1"/>
    <property type="molecule type" value="Genomic_DNA"/>
</dbReference>
<evidence type="ECO:0000256" key="3">
    <source>
        <dbReference type="ARBA" id="ARBA00022741"/>
    </source>
</evidence>
<dbReference type="Gene3D" id="3.40.50.300">
    <property type="entry name" value="P-loop containing nucleotide triphosphate hydrolases"/>
    <property type="match status" value="1"/>
</dbReference>
<protein>
    <recommendedName>
        <fullName evidence="9">ABC transporter domain-containing protein</fullName>
    </recommendedName>
</protein>
<dbReference type="PROSITE" id="PS50893">
    <property type="entry name" value="ABC_TRANSPORTER_2"/>
    <property type="match status" value="1"/>
</dbReference>
<dbReference type="GO" id="GO:0016887">
    <property type="term" value="F:ATP hydrolysis activity"/>
    <property type="evidence" value="ECO:0007669"/>
    <property type="project" value="InterPro"/>
</dbReference>
<dbReference type="PANTHER" id="PTHR24221:SF654">
    <property type="entry name" value="ATP-BINDING CASSETTE SUB-FAMILY B MEMBER 6"/>
    <property type="match status" value="1"/>
</dbReference>
<evidence type="ECO:0000256" key="1">
    <source>
        <dbReference type="ARBA" id="ARBA00004141"/>
    </source>
</evidence>
<feature type="domain" description="ABC transporter" evidence="9">
    <location>
        <begin position="431"/>
        <end position="637"/>
    </location>
</feature>
<keyword evidence="5 8" id="KW-1133">Transmembrane helix</keyword>
<feature type="transmembrane region" description="Helical" evidence="8">
    <location>
        <begin position="94"/>
        <end position="116"/>
    </location>
</feature>
<dbReference type="InterPro" id="IPR036640">
    <property type="entry name" value="ABC1_TM_sf"/>
</dbReference>
<reference evidence="10 11" key="1">
    <citation type="journal article" date="2018" name="G3 (Bethesda)">
        <title>Phylogenetic and Phylogenomic Definition of Rhizopus Species.</title>
        <authorList>
            <person name="Gryganskyi A.P."/>
            <person name="Golan J."/>
            <person name="Dolatabadi S."/>
            <person name="Mondo S."/>
            <person name="Robb S."/>
            <person name="Idnurm A."/>
            <person name="Muszewska A."/>
            <person name="Steczkiewicz K."/>
            <person name="Masonjones S."/>
            <person name="Liao H.L."/>
            <person name="Gajdeczka M.T."/>
            <person name="Anike F."/>
            <person name="Vuek A."/>
            <person name="Anishchenko I.M."/>
            <person name="Voigt K."/>
            <person name="de Hoog G.S."/>
            <person name="Smith M.E."/>
            <person name="Heitman J."/>
            <person name="Vilgalys R."/>
            <person name="Stajich J.E."/>
        </authorList>
    </citation>
    <scope>NUCLEOTIDE SEQUENCE [LARGE SCALE GENOMIC DNA]</scope>
    <source>
        <strain evidence="10 11">LSU 92-RS-03</strain>
    </source>
</reference>
<feature type="transmembrane region" description="Helical" evidence="8">
    <location>
        <begin position="185"/>
        <end position="206"/>
    </location>
</feature>
<keyword evidence="4" id="KW-0067">ATP-binding</keyword>
<dbReference type="SUPFAM" id="SSF90123">
    <property type="entry name" value="ABC transporter transmembrane region"/>
    <property type="match status" value="1"/>
</dbReference>
<dbReference type="STRING" id="4846.A0A367KR17"/>
<feature type="transmembrane region" description="Helical" evidence="8">
    <location>
        <begin position="30"/>
        <end position="50"/>
    </location>
</feature>
<organism evidence="10 11">
    <name type="scientific">Rhizopus stolonifer</name>
    <name type="common">Rhizopus nigricans</name>
    <dbReference type="NCBI Taxonomy" id="4846"/>
    <lineage>
        <taxon>Eukaryota</taxon>
        <taxon>Fungi</taxon>
        <taxon>Fungi incertae sedis</taxon>
        <taxon>Mucoromycota</taxon>
        <taxon>Mucoromycotina</taxon>
        <taxon>Mucoromycetes</taxon>
        <taxon>Mucorales</taxon>
        <taxon>Mucorineae</taxon>
        <taxon>Rhizopodaceae</taxon>
        <taxon>Rhizopus</taxon>
    </lineage>
</organism>
<dbReference type="GO" id="GO:0005524">
    <property type="term" value="F:ATP binding"/>
    <property type="evidence" value="ECO:0007669"/>
    <property type="project" value="UniProtKB-KW"/>
</dbReference>
<evidence type="ECO:0000256" key="6">
    <source>
        <dbReference type="ARBA" id="ARBA00023136"/>
    </source>
</evidence>
<feature type="transmembrane region" description="Helical" evidence="8">
    <location>
        <begin position="221"/>
        <end position="242"/>
    </location>
</feature>
<proteinExistence type="inferred from homology"/>
<comment type="caution">
    <text evidence="10">The sequence shown here is derived from an EMBL/GenBank/DDBJ whole genome shotgun (WGS) entry which is preliminary data.</text>
</comment>
<evidence type="ECO:0000313" key="10">
    <source>
        <dbReference type="EMBL" id="RCI04643.1"/>
    </source>
</evidence>
<keyword evidence="11" id="KW-1185">Reference proteome</keyword>
<keyword evidence="6 8" id="KW-0472">Membrane</keyword>
<keyword evidence="3" id="KW-0547">Nucleotide-binding</keyword>
<comment type="similarity">
    <text evidence="7">Belongs to the ABC transporter superfamily. ABCB family. Heavy Metal importer (TC 3.A.1.210) subfamily.</text>
</comment>
<feature type="transmembrane region" description="Helical" evidence="8">
    <location>
        <begin position="352"/>
        <end position="369"/>
    </location>
</feature>
<dbReference type="GO" id="GO:0042626">
    <property type="term" value="F:ATPase-coupled transmembrane transporter activity"/>
    <property type="evidence" value="ECO:0007669"/>
    <property type="project" value="TreeGrafter"/>
</dbReference>
<name>A0A367KR17_RHIST</name>
<dbReference type="AlphaFoldDB" id="A0A367KR17"/>
<dbReference type="Proteomes" id="UP000253551">
    <property type="component" value="Unassembled WGS sequence"/>
</dbReference>
<evidence type="ECO:0000256" key="8">
    <source>
        <dbReference type="SAM" id="Phobius"/>
    </source>
</evidence>
<dbReference type="InterPro" id="IPR039421">
    <property type="entry name" value="Type_1_exporter"/>
</dbReference>
<evidence type="ECO:0000259" key="9">
    <source>
        <dbReference type="PROSITE" id="PS50893"/>
    </source>
</evidence>
<accession>A0A367KR17</accession>
<dbReference type="Pfam" id="PF00005">
    <property type="entry name" value="ABC_tran"/>
    <property type="match status" value="1"/>
</dbReference>
<dbReference type="GO" id="GO:0016020">
    <property type="term" value="C:membrane"/>
    <property type="evidence" value="ECO:0007669"/>
    <property type="project" value="UniProtKB-SubCell"/>
</dbReference>